<dbReference type="Gene3D" id="3.90.1140.10">
    <property type="entry name" value="Cyclic phosphodiesterase"/>
    <property type="match status" value="1"/>
</dbReference>
<name>A0A4R8DQ27_9BACT</name>
<comment type="caution">
    <text evidence="1">The sequence shown here is derived from an EMBL/GenBank/DDBJ whole genome shotgun (WGS) entry which is preliminary data.</text>
</comment>
<reference evidence="1 2" key="1">
    <citation type="submission" date="2019-03" db="EMBL/GenBank/DDBJ databases">
        <title>Genomic Encyclopedia of Type Strains, Phase IV (KMG-IV): sequencing the most valuable type-strain genomes for metagenomic binning, comparative biology and taxonomic classification.</title>
        <authorList>
            <person name="Goeker M."/>
        </authorList>
    </citation>
    <scope>NUCLEOTIDE SEQUENCE [LARGE SCALE GENOMIC DNA]</scope>
    <source>
        <strain evidence="1 2">DSM 100059</strain>
    </source>
</reference>
<protein>
    <submittedName>
        <fullName evidence="1">2'-5' RNA ligase superfamily protein</fullName>
    </submittedName>
</protein>
<evidence type="ECO:0000313" key="2">
    <source>
        <dbReference type="Proteomes" id="UP000294498"/>
    </source>
</evidence>
<dbReference type="EMBL" id="SODV01000001">
    <property type="protein sequence ID" value="TDW99998.1"/>
    <property type="molecule type" value="Genomic_DNA"/>
</dbReference>
<dbReference type="SUPFAM" id="SSF55144">
    <property type="entry name" value="LigT-like"/>
    <property type="match status" value="1"/>
</dbReference>
<keyword evidence="1" id="KW-0436">Ligase</keyword>
<dbReference type="PANTHER" id="PTHR40037:SF1">
    <property type="entry name" value="PHOSPHOESTERASE SAOUHSC_00951-RELATED"/>
    <property type="match status" value="1"/>
</dbReference>
<dbReference type="OrthoDB" id="1951600at2"/>
<dbReference type="RefSeq" id="WP_133991181.1">
    <property type="nucleotide sequence ID" value="NZ_SODV01000001.1"/>
</dbReference>
<dbReference type="GO" id="GO:0016874">
    <property type="term" value="F:ligase activity"/>
    <property type="evidence" value="ECO:0007669"/>
    <property type="project" value="UniProtKB-KW"/>
</dbReference>
<evidence type="ECO:0000313" key="1">
    <source>
        <dbReference type="EMBL" id="TDW99998.1"/>
    </source>
</evidence>
<dbReference type="Pfam" id="PF13563">
    <property type="entry name" value="2_5_RNA_ligase2"/>
    <property type="match status" value="1"/>
</dbReference>
<sequence length="201" mass="23347">MAVKPTSIPPFPEAEYMLVISPEEHLQERIARVRQSLSEKTGIRTREGKTHITLARWQAWDMMEERLLQRLRVLAMEQYPFQVQMEDFKGFPSHTVCIQVPTREPILRLVARVRKHKRLMRSMENDPYFVSEPYLTIARGLTAPQYEQAMQVLGGKHFHASFVASAMLLLKRRAGGQPYQILARFDFEHLPVTARQASLFA</sequence>
<keyword evidence="2" id="KW-1185">Reference proteome</keyword>
<gene>
    <name evidence="1" type="ORF">EDB95_1015</name>
</gene>
<dbReference type="InterPro" id="IPR009097">
    <property type="entry name" value="Cyclic_Pdiesterase"/>
</dbReference>
<proteinExistence type="predicted"/>
<organism evidence="1 2">
    <name type="scientific">Dinghuibacter silviterrae</name>
    <dbReference type="NCBI Taxonomy" id="1539049"/>
    <lineage>
        <taxon>Bacteria</taxon>
        <taxon>Pseudomonadati</taxon>
        <taxon>Bacteroidota</taxon>
        <taxon>Chitinophagia</taxon>
        <taxon>Chitinophagales</taxon>
        <taxon>Chitinophagaceae</taxon>
        <taxon>Dinghuibacter</taxon>
    </lineage>
</organism>
<dbReference type="PANTHER" id="PTHR40037">
    <property type="entry name" value="PHOSPHOESTERASE YJCG-RELATED"/>
    <property type="match status" value="1"/>
</dbReference>
<dbReference type="Proteomes" id="UP000294498">
    <property type="component" value="Unassembled WGS sequence"/>
</dbReference>
<accession>A0A4R8DQ27</accession>
<dbReference type="InterPro" id="IPR050580">
    <property type="entry name" value="2H_phosphoesterase_YjcG-like"/>
</dbReference>
<dbReference type="AlphaFoldDB" id="A0A4R8DQ27"/>